<protein>
    <submittedName>
        <fullName evidence="1">Uncharacterized protein</fullName>
    </submittedName>
</protein>
<keyword evidence="2" id="KW-1185">Reference proteome</keyword>
<evidence type="ECO:0000313" key="2">
    <source>
        <dbReference type="Proteomes" id="UP001486808"/>
    </source>
</evidence>
<comment type="caution">
    <text evidence="1">The sequence shown here is derived from an EMBL/GenBank/DDBJ whole genome shotgun (WGS) entry which is preliminary data.</text>
</comment>
<reference evidence="1 2" key="1">
    <citation type="submission" date="2024-04" db="EMBL/GenBank/DDBJ databases">
        <title>Draft genome sequence of Halopseudomonas sabulinigri NBRC 116187.</title>
        <authorList>
            <person name="Miyakawa T."/>
            <person name="Kusuya Y."/>
            <person name="Miura T."/>
        </authorList>
    </citation>
    <scope>NUCLEOTIDE SEQUENCE [LARGE SCALE GENOMIC DNA]</scope>
    <source>
        <strain evidence="1 2">4NH20-0042</strain>
    </source>
</reference>
<evidence type="ECO:0000313" key="1">
    <source>
        <dbReference type="EMBL" id="GAA6131868.1"/>
    </source>
</evidence>
<proteinExistence type="predicted"/>
<accession>A0ABP9ZR09</accession>
<dbReference type="EMBL" id="BAABWD010000002">
    <property type="protein sequence ID" value="GAA6131868.1"/>
    <property type="molecule type" value="Genomic_DNA"/>
</dbReference>
<organism evidence="1 2">
    <name type="scientific">Halopseudomonas sabulinigri</name>
    <dbReference type="NCBI Taxonomy" id="472181"/>
    <lineage>
        <taxon>Bacteria</taxon>
        <taxon>Pseudomonadati</taxon>
        <taxon>Pseudomonadota</taxon>
        <taxon>Gammaproteobacteria</taxon>
        <taxon>Pseudomonadales</taxon>
        <taxon>Pseudomonadaceae</taxon>
        <taxon>Halopseudomonas</taxon>
    </lineage>
</organism>
<dbReference type="Proteomes" id="UP001486808">
    <property type="component" value="Unassembled WGS sequence"/>
</dbReference>
<name>A0ABP9ZR09_9GAMM</name>
<sequence>MVFLVEVAQPGAQLMRHARCRIRQQMQLFSAMRGRLAIGFCGGWHIDGRRQEGSSVAERARTCGREKVQRGRSRPAAARGTVCGCDLLADFRSGDQLGFYLLPGEREAVPLFV</sequence>
<gene>
    <name evidence="1" type="ORF">NBRC116187_22280</name>
</gene>